<protein>
    <submittedName>
        <fullName evidence="5">Retrovirus-related pol polyprotein from transposon TNT 1-94</fullName>
    </submittedName>
</protein>
<keyword evidence="6" id="KW-1185">Reference proteome</keyword>
<evidence type="ECO:0000256" key="2">
    <source>
        <dbReference type="SAM" id="Coils"/>
    </source>
</evidence>
<gene>
    <name evidence="5" type="ORF">Tco_0910627</name>
</gene>
<name>A0ABQ5CV46_9ASTR</name>
<evidence type="ECO:0000313" key="6">
    <source>
        <dbReference type="Proteomes" id="UP001151760"/>
    </source>
</evidence>
<keyword evidence="1" id="KW-0863">Zinc-finger</keyword>
<comment type="caution">
    <text evidence="5">The sequence shown here is derived from an EMBL/GenBank/DDBJ whole genome shotgun (WGS) entry which is preliminary data.</text>
</comment>
<keyword evidence="1" id="KW-0479">Metal-binding</keyword>
<dbReference type="SUPFAM" id="SSF57756">
    <property type="entry name" value="Retrovirus zinc finger-like domains"/>
    <property type="match status" value="1"/>
</dbReference>
<accession>A0ABQ5CV46</accession>
<dbReference type="Proteomes" id="UP001151760">
    <property type="component" value="Unassembled WGS sequence"/>
</dbReference>
<feature type="region of interest" description="Disordered" evidence="3">
    <location>
        <begin position="92"/>
        <end position="113"/>
    </location>
</feature>
<dbReference type="SMART" id="SM00343">
    <property type="entry name" value="ZnF_C2HC"/>
    <property type="match status" value="1"/>
</dbReference>
<keyword evidence="2" id="KW-0175">Coiled coil</keyword>
<dbReference type="InterPro" id="IPR001878">
    <property type="entry name" value="Znf_CCHC"/>
</dbReference>
<organism evidence="5 6">
    <name type="scientific">Tanacetum coccineum</name>
    <dbReference type="NCBI Taxonomy" id="301880"/>
    <lineage>
        <taxon>Eukaryota</taxon>
        <taxon>Viridiplantae</taxon>
        <taxon>Streptophyta</taxon>
        <taxon>Embryophyta</taxon>
        <taxon>Tracheophyta</taxon>
        <taxon>Spermatophyta</taxon>
        <taxon>Magnoliopsida</taxon>
        <taxon>eudicotyledons</taxon>
        <taxon>Gunneridae</taxon>
        <taxon>Pentapetalae</taxon>
        <taxon>asterids</taxon>
        <taxon>campanulids</taxon>
        <taxon>Asterales</taxon>
        <taxon>Asteraceae</taxon>
        <taxon>Asteroideae</taxon>
        <taxon>Anthemideae</taxon>
        <taxon>Anthemidinae</taxon>
        <taxon>Tanacetum</taxon>
    </lineage>
</organism>
<dbReference type="Gene3D" id="4.10.60.10">
    <property type="entry name" value="Zinc finger, CCHC-type"/>
    <property type="match status" value="1"/>
</dbReference>
<dbReference type="PROSITE" id="PS50158">
    <property type="entry name" value="ZF_CCHC"/>
    <property type="match status" value="1"/>
</dbReference>
<dbReference type="InterPro" id="IPR036875">
    <property type="entry name" value="Znf_CCHC_sf"/>
</dbReference>
<dbReference type="Pfam" id="PF00098">
    <property type="entry name" value="zf-CCHC"/>
    <property type="match status" value="1"/>
</dbReference>
<keyword evidence="1" id="KW-0862">Zinc</keyword>
<reference evidence="5" key="1">
    <citation type="journal article" date="2022" name="Int. J. Mol. Sci.">
        <title>Draft Genome of Tanacetum Coccineum: Genomic Comparison of Closely Related Tanacetum-Family Plants.</title>
        <authorList>
            <person name="Yamashiro T."/>
            <person name="Shiraishi A."/>
            <person name="Nakayama K."/>
            <person name="Satake H."/>
        </authorList>
    </citation>
    <scope>NUCLEOTIDE SEQUENCE</scope>
</reference>
<evidence type="ECO:0000259" key="4">
    <source>
        <dbReference type="PROSITE" id="PS50158"/>
    </source>
</evidence>
<proteinExistence type="predicted"/>
<feature type="domain" description="CCHC-type" evidence="4">
    <location>
        <begin position="197"/>
        <end position="212"/>
    </location>
</feature>
<dbReference type="EMBL" id="BQNB010014618">
    <property type="protein sequence ID" value="GJT30352.1"/>
    <property type="molecule type" value="Genomic_DNA"/>
</dbReference>
<feature type="coiled-coil region" evidence="2">
    <location>
        <begin position="398"/>
        <end position="476"/>
    </location>
</feature>
<evidence type="ECO:0000256" key="3">
    <source>
        <dbReference type="SAM" id="MobiDB-lite"/>
    </source>
</evidence>
<evidence type="ECO:0000256" key="1">
    <source>
        <dbReference type="PROSITE-ProRule" id="PRU00047"/>
    </source>
</evidence>
<reference evidence="5" key="2">
    <citation type="submission" date="2022-01" db="EMBL/GenBank/DDBJ databases">
        <authorList>
            <person name="Yamashiro T."/>
            <person name="Shiraishi A."/>
            <person name="Satake H."/>
            <person name="Nakayama K."/>
        </authorList>
    </citation>
    <scope>NUCLEOTIDE SEQUENCE</scope>
</reference>
<sequence length="733" mass="83635">MHGKYHKLINDMKITQLDIPAHQMNTKFVNNLPPYWAKYVTNAKNNKDIFATTYVELYTYLKSYEPHAMKTLKKQEQSSSIVDPLAYIAQATPPQHAPSNTSPTLPPQPTTQSTNDAMLATMNQIVNLLSGFQKQFPPTNNQLRTSSNSRNHATMHDGQIVTKTVQRRAPGNVGNFGNRGTQNYGQMTDNKGKKVICYNCHGEGHVARQCKEKKRVKDSQYFKDKILLMEAKEKGAVLDAEAEAFLANVECTSPYDEPLAITTTNVFEVSHEDAYDSDVDDGPNAAATFMANLSSTNGASTSNVNEVCTSDNHLFDNVNHLMSQEIHHEEHLDSDVDSDIDDNTIPYHQYQIDSEVKAVPTEVSSVLVGEISMITILDDLRTQLDGHLKFNQEQSLVNDSLRAKLEKCKLEMQSLERNKVKDDLDKTIVQRNKRNAELEQENVLLKSNLSKKDESINFLKTESKKVLSEKKDLEESNPWFAKKAKLAQPTLYNGHALLKPTHTPVRVHDSEDSLVQAEISRTKMSERPGTIQPINYAELNDLYSHFVPQKELSREQVYWLPADEPFEAIIKRRTTPTFHEQGEWRFVPTKKAFTEQVIPFYEHVKELVQSLEENLVKEVTEFMQIFDELDVEYEQCILQKKKLQIEKKNLLIKNECLITDSIAKDICSIGLASDRDRPPSEEHSSNCVRENSKVIKLEVEILKQQQMLAESDKRCAFIEKNHIDLQVKFQKHK</sequence>
<evidence type="ECO:0000313" key="5">
    <source>
        <dbReference type="EMBL" id="GJT30352.1"/>
    </source>
</evidence>